<evidence type="ECO:0000313" key="2">
    <source>
        <dbReference type="EMBL" id="TAA20116.1"/>
    </source>
</evidence>
<accession>A0A4V2HCI9</accession>
<evidence type="ECO:0000313" key="3">
    <source>
        <dbReference type="Proteomes" id="UP000292627"/>
    </source>
</evidence>
<keyword evidence="1" id="KW-0472">Membrane</keyword>
<name>A0A4V2HCI9_9GAMM</name>
<evidence type="ECO:0000256" key="1">
    <source>
        <dbReference type="SAM" id="Phobius"/>
    </source>
</evidence>
<dbReference type="RefSeq" id="WP_130553011.1">
    <property type="nucleotide sequence ID" value="NZ_SHMC01000011.1"/>
</dbReference>
<gene>
    <name evidence="2" type="ORF">EA660_18970</name>
</gene>
<keyword evidence="1" id="KW-0812">Transmembrane</keyword>
<protein>
    <submittedName>
        <fullName evidence="2">Uncharacterized protein</fullName>
    </submittedName>
</protein>
<organism evidence="2 3">
    <name type="scientific">Pseudoxanthomonas winnipegensis</name>
    <dbReference type="NCBI Taxonomy" id="2480810"/>
    <lineage>
        <taxon>Bacteria</taxon>
        <taxon>Pseudomonadati</taxon>
        <taxon>Pseudomonadota</taxon>
        <taxon>Gammaproteobacteria</taxon>
        <taxon>Lysobacterales</taxon>
        <taxon>Lysobacteraceae</taxon>
        <taxon>Pseudoxanthomonas</taxon>
    </lineage>
</organism>
<sequence length="150" mass="16699">MDTSYISALAGLAGAAIGGMTSFITTWLTQRNSIRDQHTQAQQTKLEVLFGDFINEASRLYGDALTHEQSDIAHLVKLYALLGRIRLVASRPVVDAAERTMKSLIDTYGGPNRTIAELRELATRGRFNFLHDFSEACRSELSSGWFGHRH</sequence>
<dbReference type="OrthoDB" id="117806at2"/>
<comment type="caution">
    <text evidence="2">The sequence shown here is derived from an EMBL/GenBank/DDBJ whole genome shotgun (WGS) entry which is preliminary data.</text>
</comment>
<reference evidence="2 3" key="1">
    <citation type="submission" date="2019-02" db="EMBL/GenBank/DDBJ databases">
        <title>WGS of Pseudoxanthomonas species novum from clinical isolates.</title>
        <authorList>
            <person name="Bernier A.-M."/>
            <person name="Bernard K."/>
            <person name="Vachon A."/>
        </authorList>
    </citation>
    <scope>NUCLEOTIDE SEQUENCE [LARGE SCALE GENOMIC DNA]</scope>
    <source>
        <strain evidence="2 3">NML171200</strain>
    </source>
</reference>
<dbReference type="EMBL" id="SHMC01000011">
    <property type="protein sequence ID" value="TAA20116.1"/>
    <property type="molecule type" value="Genomic_DNA"/>
</dbReference>
<keyword evidence="1" id="KW-1133">Transmembrane helix</keyword>
<feature type="transmembrane region" description="Helical" evidence="1">
    <location>
        <begin position="6"/>
        <end position="28"/>
    </location>
</feature>
<proteinExistence type="predicted"/>
<dbReference type="AlphaFoldDB" id="A0A4V2HCI9"/>
<dbReference type="Proteomes" id="UP000292627">
    <property type="component" value="Unassembled WGS sequence"/>
</dbReference>